<dbReference type="AlphaFoldDB" id="A0A2T0KFK7"/>
<evidence type="ECO:0000313" key="1">
    <source>
        <dbReference type="EMBL" id="PRX22155.1"/>
    </source>
</evidence>
<gene>
    <name evidence="1" type="ORF">CLV67_105332</name>
</gene>
<dbReference type="RefSeq" id="WP_106318819.1">
    <property type="nucleotide sequence ID" value="NZ_BOMO01000033.1"/>
</dbReference>
<evidence type="ECO:0000313" key="2">
    <source>
        <dbReference type="Proteomes" id="UP000239415"/>
    </source>
</evidence>
<dbReference type="OrthoDB" id="9763697at2"/>
<proteinExistence type="predicted"/>
<comment type="caution">
    <text evidence="1">The sequence shown here is derived from an EMBL/GenBank/DDBJ whole genome shotgun (WGS) entry which is preliminary data.</text>
</comment>
<dbReference type="Proteomes" id="UP000239415">
    <property type="component" value="Unassembled WGS sequence"/>
</dbReference>
<dbReference type="EMBL" id="PVMZ01000005">
    <property type="protein sequence ID" value="PRX22155.1"/>
    <property type="molecule type" value="Genomic_DNA"/>
</dbReference>
<organism evidence="1 2">
    <name type="scientific">Actinoplanes italicus</name>
    <dbReference type="NCBI Taxonomy" id="113567"/>
    <lineage>
        <taxon>Bacteria</taxon>
        <taxon>Bacillati</taxon>
        <taxon>Actinomycetota</taxon>
        <taxon>Actinomycetes</taxon>
        <taxon>Micromonosporales</taxon>
        <taxon>Micromonosporaceae</taxon>
        <taxon>Actinoplanes</taxon>
    </lineage>
</organism>
<reference evidence="1 2" key="1">
    <citation type="submission" date="2018-03" db="EMBL/GenBank/DDBJ databases">
        <title>Genomic Encyclopedia of Archaeal and Bacterial Type Strains, Phase II (KMG-II): from individual species to whole genera.</title>
        <authorList>
            <person name="Goeker M."/>
        </authorList>
    </citation>
    <scope>NUCLEOTIDE SEQUENCE [LARGE SCALE GENOMIC DNA]</scope>
    <source>
        <strain evidence="1 2">DSM 43146</strain>
    </source>
</reference>
<protein>
    <submittedName>
        <fullName evidence="1">Uncharacterized protein</fullName>
    </submittedName>
</protein>
<accession>A0A2T0KFK7</accession>
<keyword evidence="2" id="KW-1185">Reference proteome</keyword>
<name>A0A2T0KFK7_9ACTN</name>
<sequence>MNQWPPSQDLYPERLNRVRELIAAGDDAALAAELADLAVANGDVWRFDGAQVRLALEKEPPARRHALVLAVGERATAPVSELLRMLAHGIGADVLTWPAARLLIDGAGTCNVFPWLDELTLLAEFAERETGALPPGLVAVMRRTAHFRHDRERLRPWLDRQTGLLNAGEAWAETADADAAGRALLTHALAATGPRPAATWTRAAAMVTVGDWKPRVHDWLARVPSPRTIALRVNTLYDLNALLDPYNAQALRGLLHLLSVTPEHVDDAAVIGGLAAYTMEKVPGHGPRDQMIANAAIAALGRLASDPARSELERLRAATRQPGMIKRLDAAMPRRHVS</sequence>